<dbReference type="Proteomes" id="UP001138500">
    <property type="component" value="Unassembled WGS sequence"/>
</dbReference>
<dbReference type="PANTHER" id="PTHR38886:SF1">
    <property type="entry name" value="NACHT-NTPASE AND P-LOOP NTPASES N-TERMINAL DOMAIN-CONTAINING PROTEIN"/>
    <property type="match status" value="1"/>
</dbReference>
<accession>A0A9W7SWG9</accession>
<keyword evidence="3" id="KW-1185">Reference proteome</keyword>
<proteinExistence type="predicted"/>
<reference evidence="2 3" key="1">
    <citation type="journal article" date="2018" name="IMA Fungus">
        <title>IMA Genome-F 10: Nine draft genome sequences of Claviceps purpurea s.lat., including C. arundinis, C. humidiphila, and C. cf. spartinae, pseudomolecules for the pitch canker pathogen Fusarium circinatum, draft genome of Davidsoniella eucalypti, Grosmannia galeiformis, Quambalaria eucalypti, and Teratosphaeria destructans.</title>
        <authorList>
            <person name="Wingfield B.D."/>
            <person name="Liu M."/>
            <person name="Nguyen H.D."/>
            <person name="Lane F.A."/>
            <person name="Morgan S.W."/>
            <person name="De Vos L."/>
            <person name="Wilken P.M."/>
            <person name="Duong T.A."/>
            <person name="Aylward J."/>
            <person name="Coetzee M.P."/>
            <person name="Dadej K."/>
            <person name="De Beer Z.W."/>
            <person name="Findlay W."/>
            <person name="Havenga M."/>
            <person name="Kolarik M."/>
            <person name="Menzies J.G."/>
            <person name="Naidoo K."/>
            <person name="Pochopski O."/>
            <person name="Shoukouhi P."/>
            <person name="Santana Q.C."/>
            <person name="Seifert K.A."/>
            <person name="Soal N."/>
            <person name="Steenkamp E.T."/>
            <person name="Tatham C.T."/>
            <person name="van der Nest M.A."/>
            <person name="Wingfield M.J."/>
        </authorList>
    </citation>
    <scope>NUCLEOTIDE SEQUENCE [LARGE SCALE GENOMIC DNA]</scope>
    <source>
        <strain evidence="2">CMW44962</strain>
    </source>
</reference>
<sequence>MVVAGFGWSAGDVAPAAKLVIKVSKAFKAANGAATKYADHIGFVQSLNLNNLIASPPHWKRFEAFLQQFDRSLSESSTRGKLAKAPRTIQFTLKDLSGEIDRLRVAVSQPLQVVNTLLSIQVVQETKLVPQKLRTPTQCLQLLDAIRLAGVPMAVEKRLERMESTQSSNLADATAVLSKKAQSIVDAVASLKALAEQACSSQNGTDPRPHGPAGDNVADF</sequence>
<comment type="caution">
    <text evidence="2">The sequence shown here is derived from an EMBL/GenBank/DDBJ whole genome shotgun (WGS) entry which is preliminary data.</text>
</comment>
<gene>
    <name evidence="2" type="ORF">Tdes44962_MAKER01902</name>
</gene>
<evidence type="ECO:0000313" key="2">
    <source>
        <dbReference type="EMBL" id="KAH9835983.1"/>
    </source>
</evidence>
<dbReference type="OrthoDB" id="3045089at2759"/>
<evidence type="ECO:0000256" key="1">
    <source>
        <dbReference type="SAM" id="MobiDB-lite"/>
    </source>
</evidence>
<dbReference type="PANTHER" id="PTHR38886">
    <property type="entry name" value="SESA DOMAIN-CONTAINING PROTEIN"/>
    <property type="match status" value="1"/>
</dbReference>
<dbReference type="AlphaFoldDB" id="A0A9W7SWG9"/>
<dbReference type="EMBL" id="RIBY02000890">
    <property type="protein sequence ID" value="KAH9835983.1"/>
    <property type="molecule type" value="Genomic_DNA"/>
</dbReference>
<feature type="region of interest" description="Disordered" evidence="1">
    <location>
        <begin position="199"/>
        <end position="220"/>
    </location>
</feature>
<name>A0A9W7SWG9_9PEZI</name>
<reference evidence="2 3" key="2">
    <citation type="journal article" date="2021" name="Curr. Genet.">
        <title>Genetic response to nitrogen starvation in the aggressive Eucalyptus foliar pathogen Teratosphaeria destructans.</title>
        <authorList>
            <person name="Havenga M."/>
            <person name="Wingfield B.D."/>
            <person name="Wingfield M.J."/>
            <person name="Dreyer L.L."/>
            <person name="Roets F."/>
            <person name="Aylward J."/>
        </authorList>
    </citation>
    <scope>NUCLEOTIDE SEQUENCE [LARGE SCALE GENOMIC DNA]</scope>
    <source>
        <strain evidence="2">CMW44962</strain>
    </source>
</reference>
<organism evidence="2 3">
    <name type="scientific">Teratosphaeria destructans</name>
    <dbReference type="NCBI Taxonomy" id="418781"/>
    <lineage>
        <taxon>Eukaryota</taxon>
        <taxon>Fungi</taxon>
        <taxon>Dikarya</taxon>
        <taxon>Ascomycota</taxon>
        <taxon>Pezizomycotina</taxon>
        <taxon>Dothideomycetes</taxon>
        <taxon>Dothideomycetidae</taxon>
        <taxon>Mycosphaerellales</taxon>
        <taxon>Teratosphaeriaceae</taxon>
        <taxon>Teratosphaeria</taxon>
    </lineage>
</organism>
<evidence type="ECO:0000313" key="3">
    <source>
        <dbReference type="Proteomes" id="UP001138500"/>
    </source>
</evidence>
<protein>
    <submittedName>
        <fullName evidence="2">Uncharacterized protein</fullName>
    </submittedName>
</protein>